<accession>A0ABD0T2L0</accession>
<dbReference type="Pfam" id="PF05380">
    <property type="entry name" value="Peptidase_A17"/>
    <property type="match status" value="1"/>
</dbReference>
<keyword evidence="1" id="KW-0812">Transmembrane</keyword>
<dbReference type="GO" id="GO:0071897">
    <property type="term" value="P:DNA biosynthetic process"/>
    <property type="evidence" value="ECO:0007669"/>
    <property type="project" value="UniProtKB-ARBA"/>
</dbReference>
<dbReference type="InterPro" id="IPR043502">
    <property type="entry name" value="DNA/RNA_pol_sf"/>
</dbReference>
<dbReference type="InterPro" id="IPR036397">
    <property type="entry name" value="RNaseH_sf"/>
</dbReference>
<dbReference type="InterPro" id="IPR001995">
    <property type="entry name" value="Peptidase_A2_cat"/>
</dbReference>
<dbReference type="InterPro" id="IPR022048">
    <property type="entry name" value="Envelope_fusion-like"/>
</dbReference>
<dbReference type="EMBL" id="JBEDNZ010000013">
    <property type="protein sequence ID" value="KAL0830755.1"/>
    <property type="molecule type" value="Genomic_DNA"/>
</dbReference>
<gene>
    <name evidence="4" type="ORF">ABMA28_002879</name>
</gene>
<dbReference type="SUPFAM" id="SSF53098">
    <property type="entry name" value="Ribonuclease H-like"/>
    <property type="match status" value="1"/>
</dbReference>
<proteinExistence type="predicted"/>
<organism evidence="4 5">
    <name type="scientific">Loxostege sticticalis</name>
    <name type="common">Beet webworm moth</name>
    <dbReference type="NCBI Taxonomy" id="481309"/>
    <lineage>
        <taxon>Eukaryota</taxon>
        <taxon>Metazoa</taxon>
        <taxon>Ecdysozoa</taxon>
        <taxon>Arthropoda</taxon>
        <taxon>Hexapoda</taxon>
        <taxon>Insecta</taxon>
        <taxon>Pterygota</taxon>
        <taxon>Neoptera</taxon>
        <taxon>Endopterygota</taxon>
        <taxon>Lepidoptera</taxon>
        <taxon>Glossata</taxon>
        <taxon>Ditrysia</taxon>
        <taxon>Pyraloidea</taxon>
        <taxon>Crambidae</taxon>
        <taxon>Pyraustinae</taxon>
        <taxon>Loxostege</taxon>
    </lineage>
</organism>
<dbReference type="Pfam" id="PF17921">
    <property type="entry name" value="Integrase_H2C2"/>
    <property type="match status" value="1"/>
</dbReference>
<evidence type="ECO:0000259" key="3">
    <source>
        <dbReference type="PROSITE" id="PS50994"/>
    </source>
</evidence>
<dbReference type="PROSITE" id="PS50175">
    <property type="entry name" value="ASP_PROT_RETROV"/>
    <property type="match status" value="1"/>
</dbReference>
<dbReference type="PROSITE" id="PS50994">
    <property type="entry name" value="INTEGRASE"/>
    <property type="match status" value="1"/>
</dbReference>
<protein>
    <recommendedName>
        <fullName evidence="6">Endonuclease</fullName>
    </recommendedName>
</protein>
<dbReference type="Pfam" id="PF18701">
    <property type="entry name" value="DUF5641"/>
    <property type="match status" value="1"/>
</dbReference>
<dbReference type="InterPro" id="IPR040676">
    <property type="entry name" value="DUF5641"/>
</dbReference>
<keyword evidence="1" id="KW-0472">Membrane</keyword>
<evidence type="ECO:0008006" key="6">
    <source>
        <dbReference type="Google" id="ProtNLM"/>
    </source>
</evidence>
<dbReference type="Pfam" id="PF03564">
    <property type="entry name" value="DUF1759"/>
    <property type="match status" value="1"/>
</dbReference>
<dbReference type="GO" id="GO:0042575">
    <property type="term" value="C:DNA polymerase complex"/>
    <property type="evidence" value="ECO:0007669"/>
    <property type="project" value="UniProtKB-ARBA"/>
</dbReference>
<feature type="domain" description="Peptidase A2" evidence="2">
    <location>
        <begin position="582"/>
        <end position="618"/>
    </location>
</feature>
<dbReference type="InterPro" id="IPR041588">
    <property type="entry name" value="Integrase_H2C2"/>
</dbReference>
<evidence type="ECO:0000313" key="5">
    <source>
        <dbReference type="Proteomes" id="UP001549921"/>
    </source>
</evidence>
<name>A0ABD0T2L0_LOXSC</name>
<dbReference type="Proteomes" id="UP001549921">
    <property type="component" value="Unassembled WGS sequence"/>
</dbReference>
<dbReference type="PANTHER" id="PTHR47331">
    <property type="entry name" value="PHD-TYPE DOMAIN-CONTAINING PROTEIN"/>
    <property type="match status" value="1"/>
</dbReference>
<feature type="domain" description="Integrase catalytic" evidence="3">
    <location>
        <begin position="1468"/>
        <end position="1660"/>
    </location>
</feature>
<evidence type="ECO:0000313" key="4">
    <source>
        <dbReference type="EMBL" id="KAL0830755.1"/>
    </source>
</evidence>
<evidence type="ECO:0000256" key="1">
    <source>
        <dbReference type="SAM" id="Phobius"/>
    </source>
</evidence>
<dbReference type="InterPro" id="IPR005312">
    <property type="entry name" value="DUF1759"/>
</dbReference>
<dbReference type="InterPro" id="IPR001584">
    <property type="entry name" value="Integrase_cat-core"/>
</dbReference>
<comment type="caution">
    <text evidence="4">The sequence shown here is derived from an EMBL/GenBank/DDBJ whole genome shotgun (WGS) entry which is preliminary data.</text>
</comment>
<dbReference type="SUPFAM" id="SSF56672">
    <property type="entry name" value="DNA/RNA polymerases"/>
    <property type="match status" value="1"/>
</dbReference>
<dbReference type="PANTHER" id="PTHR47331:SF4">
    <property type="entry name" value="PEPTIDASE S1 DOMAIN-CONTAINING PROTEIN"/>
    <property type="match status" value="1"/>
</dbReference>
<dbReference type="InterPro" id="IPR008042">
    <property type="entry name" value="Retrotrans_Pao"/>
</dbReference>
<feature type="transmembrane region" description="Helical" evidence="1">
    <location>
        <begin position="2325"/>
        <end position="2343"/>
    </location>
</feature>
<evidence type="ECO:0000259" key="2">
    <source>
        <dbReference type="PROSITE" id="PS50175"/>
    </source>
</evidence>
<sequence>MADFEALFNRQGEILTELQRIGTNFGKDPAYRKTSQYLQLRLESLDSLWGEFDQNNEQLQAVENKTQRYFQESIYERTKTFYDELRAKLLAYKPVGSELGTTADKVKMSDSTSTADNILKNTSTDSSSTIARLLSLQRTKFRAFRRLISSIKVSDISAKWELEDELHNVQARWQKIDELHLEIDNILEGEDEDYQTEYYELEATFRHIKRALNQKLCATAHIQQATPLLEIPTFTGKYTHWPTFFDLFTESIHNSQFLSKAQKMQHLKGRVKGEAERLIQHLNISAENYDVAWEILTHRYNNPQVLFTTHIETFLNQPTISKQTSYEIKRLYDTTTECIHAIHNLGVDTNTWDPILVHLLTKKLDRDTYSAYKEARKSPRDLASLDELMSFLESKFMALEPIYKREKDNIYTSKPAPAHYQPKNHYASKPSFINFSPRGFQAAITSTCKCPLCNFDHELYRCHKYRNMPAEIKLRTVAKLKLCHNCLFKHISEKCTSVKRCKECNNEHHTSLHEACTGLSTSVTLPTADTKANPASTSLPSTSKTLNKKPFVANHVSASDEEVLLATVLLNIKAVDGTYVTLRALLDQGSQITLISEKAAQLLGLPRRKFSASVSGVGISPKQSKSLVTLECQSIYGDYDFHTEASVIPRVISDLPNVTFSKRKWTHLHHMNLADPEYNVSKPIDILVDASVYSDVIMSGLVKGEHNAPIAQQTKLGWILSDNVKTFSCNVVINNLEDIAKYWEIEEIPNTISELTKEEQYCEEHYISTTKRLADGRYEEKLGSTKSKAIAQFKHLESKLSRNEAYSESYKQFISEYIELGHMKASSANNLQTLLLTWRQYKYVITADIEKMFRQILVNADHQHLQSIIWRDSPYEPLQEFVLTTVTYGTKAAPYLAMRTLRQLAKDDASKYPLAAAALEKSFYMDDLLSGQNTLIATKELQNQLINILKGAGMNLRKWSANHPELLQSLSTEQLDKPFDFKCSESRKTLGLRWTPSSDSFSFTSKPEFNDKCKTKRQLLSSIAKLFDPLGWLSPLTIRAKLIFQETWSAGLAWDDEIPDKILKQWSELQIDLKNVSQFNIPRYLGDTQREFQLHGYSDASEKAYACAVYLVARDSKGECTSRLVAAKTKLAPLNKQVSLPRLELCGALLLAQLMKIVKSSFSNTTFQAYAWTDSMVVLGWIHGDISRWKQFIANRVQQIIEVIPASNWNHVKSEENAADCATRGLTVTKLQSNTLWWQGPESLATFDPSSFKNASYEAPKLEEKKVSVNVALQESNKSTFINELLINNSSITRAIKIMAWVLRFTAALRHRALEHDTYLSAVEINKAYSIVIRHIQADDFKSDLDYIKKEGHVQSNSKIANLNPYLDEEGILRVGGRLSHSNVSSTAKHPIILANYSRFTDLIINQAHISTLHGGPRLTLSYIRERYWILSGMRTIKRQLRQCVTCRRFSSEKNHQVMADLPRARVTPSRPFAHTGVDFTGHVDLKLSKGRGTKTYKGYAAVFVCLATKAIHLELVSDLSTPAFLACFRRFCARRGTPRRMYSDNGTNFIGAKRALNKEYKEILQTINTDFFNSISDLDIEWSFNCPAWPTAGGLWEASVKSFKRHLKRVIGEQKLTYEEFTTLIQQIEACLNSRPLLPLTENPEDAYLTPGHFLIGDSLLSRPQADPDNISLPARWQLVQAMNKQFWKLWSADYLQHLQTRSKWRQPTKNLAIDDIVVIKEDNLPPGKWALGRVQELHPGKDGYVRVVSVKTESNVLKRPVTKLIPLPIDTSKDATTNGRKCQKGKGINLKNCFSLILLLFTLLISPSMQQDIMNINSTALSDSTALYFDRISTVQHIRDEWKLVVYYNLTGYWAALTELETYVRHLKDMTMKATNSQYKIVTYQLAHELTEIEHYNRFLLGPTNKRQKRGLVNGIGSAANYLFGVLDDNFALQYAKDIEKISYNRRNHHRKNHLQQLIKNQTTIIEAEYNIIQRNEEVMNHQFSSINTHLKEISLELNQLQHDFNNGLYITSSALAASLILQNLRNIQTSLIDTVTDITHGRLDAHLLSGEQLEQQINFISGQLHGDLKVPVELKNIGDLYKLFKVFAKVYKNYLIIEIKVPLISNEVYELNKIITVPRNKEGMSYLTVPTYPYLAFNLHRDAAIFISELDLQTCLHASKDKILCALNKPIYDLNIKQNICDLNLLNVNKNTSHCTYEKSTCSSKWVKLHRQNVWLYSCCKECNIRTFCPAGTAISTIAGNGLLEIGQGCSIKGESFTIYAHNDFVKGLSFLNRLINTSAPAYEFTTENHTLAYHEIMKEIHNLKQESTSDLSVHDIHQYSISYGVIAVILIAIVAAVILRIRRKKLKLAHVSSSSRISAPRWETWIFELHIPSTVH</sequence>
<keyword evidence="1" id="KW-1133">Transmembrane helix</keyword>
<dbReference type="Pfam" id="PF12259">
    <property type="entry name" value="Baculo_F"/>
    <property type="match status" value="1"/>
</dbReference>
<dbReference type="Gene3D" id="3.30.420.10">
    <property type="entry name" value="Ribonuclease H-like superfamily/Ribonuclease H"/>
    <property type="match status" value="1"/>
</dbReference>
<reference evidence="4 5" key="1">
    <citation type="submission" date="2024-06" db="EMBL/GenBank/DDBJ databases">
        <title>A chromosome-level genome assembly of beet webworm, Loxostege sticticalis.</title>
        <authorList>
            <person name="Zhang Y."/>
        </authorList>
    </citation>
    <scope>NUCLEOTIDE SEQUENCE [LARGE SCALE GENOMIC DNA]</scope>
    <source>
        <strain evidence="4">AQ028</strain>
        <tissue evidence="4">Male pupae</tissue>
    </source>
</reference>
<dbReference type="InterPro" id="IPR012337">
    <property type="entry name" value="RNaseH-like_sf"/>
</dbReference>